<dbReference type="Proteomes" id="UP001162131">
    <property type="component" value="Unassembled WGS sequence"/>
</dbReference>
<comment type="caution">
    <text evidence="1">The sequence shown here is derived from an EMBL/GenBank/DDBJ whole genome shotgun (WGS) entry which is preliminary data.</text>
</comment>
<evidence type="ECO:0000313" key="1">
    <source>
        <dbReference type="EMBL" id="CAG9326944.1"/>
    </source>
</evidence>
<name>A0AAU9JPA9_9CILI</name>
<sequence>MDETVFHLHRLIMDGNIKEIKNYQDELKKLVDVYPEAIFLTCTQDLPEVLNLLIEFGFNPYFLDTGRENIAHYATKSNSFKILGYLAQNYPSLFFISEDSVGDRPIHIASRNGNVEALKTIVKVHPLGILNWDDQSALTISIRNQDIRTAKLLLDRGSEFDYSVCVEVGLTELIEYNKKVKLWKRRLPFIYYLAYAAQNQKSNSKEYYDLPYGIIREITQFI</sequence>
<dbReference type="Pfam" id="PF12796">
    <property type="entry name" value="Ank_2"/>
    <property type="match status" value="1"/>
</dbReference>
<dbReference type="EMBL" id="CAJZBQ010000041">
    <property type="protein sequence ID" value="CAG9326944.1"/>
    <property type="molecule type" value="Genomic_DNA"/>
</dbReference>
<dbReference type="Gene3D" id="1.25.40.20">
    <property type="entry name" value="Ankyrin repeat-containing domain"/>
    <property type="match status" value="1"/>
</dbReference>
<dbReference type="InterPro" id="IPR036770">
    <property type="entry name" value="Ankyrin_rpt-contain_sf"/>
</dbReference>
<reference evidence="1" key="1">
    <citation type="submission" date="2021-09" db="EMBL/GenBank/DDBJ databases">
        <authorList>
            <consortium name="AG Swart"/>
            <person name="Singh M."/>
            <person name="Singh A."/>
            <person name="Seah K."/>
            <person name="Emmerich C."/>
        </authorList>
    </citation>
    <scope>NUCLEOTIDE SEQUENCE</scope>
    <source>
        <strain evidence="1">ATCC30299</strain>
    </source>
</reference>
<protein>
    <recommendedName>
        <fullName evidence="3">Ankyrin repeat protein</fullName>
    </recommendedName>
</protein>
<keyword evidence="2" id="KW-1185">Reference proteome</keyword>
<dbReference type="SMART" id="SM00248">
    <property type="entry name" value="ANK"/>
    <property type="match status" value="4"/>
</dbReference>
<proteinExistence type="predicted"/>
<dbReference type="AlphaFoldDB" id="A0AAU9JPA9"/>
<gene>
    <name evidence="1" type="ORF">BSTOLATCC_MIC42203</name>
</gene>
<dbReference type="InterPro" id="IPR002110">
    <property type="entry name" value="Ankyrin_rpt"/>
</dbReference>
<evidence type="ECO:0000313" key="2">
    <source>
        <dbReference type="Proteomes" id="UP001162131"/>
    </source>
</evidence>
<evidence type="ECO:0008006" key="3">
    <source>
        <dbReference type="Google" id="ProtNLM"/>
    </source>
</evidence>
<dbReference type="SUPFAM" id="SSF48403">
    <property type="entry name" value="Ankyrin repeat"/>
    <property type="match status" value="1"/>
</dbReference>
<organism evidence="1 2">
    <name type="scientific">Blepharisma stoltei</name>
    <dbReference type="NCBI Taxonomy" id="1481888"/>
    <lineage>
        <taxon>Eukaryota</taxon>
        <taxon>Sar</taxon>
        <taxon>Alveolata</taxon>
        <taxon>Ciliophora</taxon>
        <taxon>Postciliodesmatophora</taxon>
        <taxon>Heterotrichea</taxon>
        <taxon>Heterotrichida</taxon>
        <taxon>Blepharismidae</taxon>
        <taxon>Blepharisma</taxon>
    </lineage>
</organism>
<accession>A0AAU9JPA9</accession>